<feature type="compositionally biased region" description="Polar residues" evidence="6">
    <location>
        <begin position="223"/>
        <end position="246"/>
    </location>
</feature>
<comment type="subcellular location">
    <subcellularLocation>
        <location evidence="1">Membrane</location>
        <topology evidence="1">Multi-pass membrane protein</topology>
    </subcellularLocation>
</comment>
<comment type="similarity">
    <text evidence="2">Belongs to the SVP26 family.</text>
</comment>
<keyword evidence="4 7" id="KW-1133">Transmembrane helix</keyword>
<feature type="compositionally biased region" description="Low complexity" evidence="6">
    <location>
        <begin position="251"/>
        <end position="269"/>
    </location>
</feature>
<feature type="transmembrane region" description="Helical" evidence="7">
    <location>
        <begin position="92"/>
        <end position="115"/>
    </location>
</feature>
<dbReference type="GO" id="GO:0097020">
    <property type="term" value="F:COPII receptor activity"/>
    <property type="evidence" value="ECO:0007669"/>
    <property type="project" value="InterPro"/>
</dbReference>
<protein>
    <submittedName>
        <fullName evidence="8">Erv26 super protein</fullName>
    </submittedName>
</protein>
<keyword evidence="3 7" id="KW-0812">Transmembrane</keyword>
<keyword evidence="5 7" id="KW-0472">Membrane</keyword>
<feature type="region of interest" description="Disordered" evidence="6">
    <location>
        <begin position="196"/>
        <end position="269"/>
    </location>
</feature>
<feature type="transmembrane region" description="Helical" evidence="7">
    <location>
        <begin position="12"/>
        <end position="34"/>
    </location>
</feature>
<evidence type="ECO:0000256" key="1">
    <source>
        <dbReference type="ARBA" id="ARBA00004141"/>
    </source>
</evidence>
<evidence type="ECO:0000256" key="5">
    <source>
        <dbReference type="ARBA" id="ARBA00023136"/>
    </source>
</evidence>
<evidence type="ECO:0000256" key="4">
    <source>
        <dbReference type="ARBA" id="ARBA00022989"/>
    </source>
</evidence>
<dbReference type="GO" id="GO:0006888">
    <property type="term" value="P:endoplasmic reticulum to Golgi vesicle-mediated transport"/>
    <property type="evidence" value="ECO:0007669"/>
    <property type="project" value="InterPro"/>
</dbReference>
<evidence type="ECO:0000256" key="6">
    <source>
        <dbReference type="SAM" id="MobiDB-lite"/>
    </source>
</evidence>
<sequence>MPTGLTLALISYAGAGIAFLFATLSLACGLYYLAELVEEYTVMTKKIIKGLTLTVTVLHLSLWLLDGLPFTKILFSLGCHAVYSLNLANFPYINLLSVPFILSCVLVLVDHFMWFQYFARHYYSFMSIASFFGICVWMVPFVYFISLSANDNALPSFDKSQESKQKKSGIFKSIFGALLNRNSSSTLVGTPQYEGFGSSPLGPTQFNPTTSSPYRPEHPISRPGSSSSNRGYGYPNDQSSQNSTHAGHQPYASSSAVYSHSTSTVGSRF</sequence>
<evidence type="ECO:0000256" key="7">
    <source>
        <dbReference type="SAM" id="Phobius"/>
    </source>
</evidence>
<dbReference type="Proteomes" id="UP000749646">
    <property type="component" value="Unassembled WGS sequence"/>
</dbReference>
<reference evidence="8" key="1">
    <citation type="journal article" date="2020" name="Fungal Divers.">
        <title>Resolving the Mortierellaceae phylogeny through synthesis of multi-gene phylogenetics and phylogenomics.</title>
        <authorList>
            <person name="Vandepol N."/>
            <person name="Liber J."/>
            <person name="Desiro A."/>
            <person name="Na H."/>
            <person name="Kennedy M."/>
            <person name="Barry K."/>
            <person name="Grigoriev I.V."/>
            <person name="Miller A.N."/>
            <person name="O'Donnell K."/>
            <person name="Stajich J.E."/>
            <person name="Bonito G."/>
        </authorList>
    </citation>
    <scope>NUCLEOTIDE SEQUENCE</scope>
    <source>
        <strain evidence="8">MES-2147</strain>
    </source>
</reference>
<gene>
    <name evidence="8" type="primary">SVP26</name>
    <name evidence="8" type="ORF">BGZ65_003710</name>
</gene>
<dbReference type="PANTHER" id="PTHR13144:SF0">
    <property type="entry name" value="PROTEIN TEX261"/>
    <property type="match status" value="1"/>
</dbReference>
<feature type="compositionally biased region" description="Polar residues" evidence="6">
    <location>
        <begin position="201"/>
        <end position="213"/>
    </location>
</feature>
<proteinExistence type="inferred from homology"/>
<evidence type="ECO:0000313" key="9">
    <source>
        <dbReference type="Proteomes" id="UP000749646"/>
    </source>
</evidence>
<evidence type="ECO:0000256" key="2">
    <source>
        <dbReference type="ARBA" id="ARBA00008096"/>
    </source>
</evidence>
<accession>A0A9P6IKU9</accession>
<dbReference type="OrthoDB" id="28257at2759"/>
<dbReference type="InterPro" id="IPR007277">
    <property type="entry name" value="Svp26/Tex261"/>
</dbReference>
<organism evidence="8 9">
    <name type="scientific">Modicella reniformis</name>
    <dbReference type="NCBI Taxonomy" id="1440133"/>
    <lineage>
        <taxon>Eukaryota</taxon>
        <taxon>Fungi</taxon>
        <taxon>Fungi incertae sedis</taxon>
        <taxon>Mucoromycota</taxon>
        <taxon>Mortierellomycotina</taxon>
        <taxon>Mortierellomycetes</taxon>
        <taxon>Mortierellales</taxon>
        <taxon>Mortierellaceae</taxon>
        <taxon>Modicella</taxon>
    </lineage>
</organism>
<dbReference type="AlphaFoldDB" id="A0A9P6IKU9"/>
<name>A0A9P6IKU9_9FUNG</name>
<keyword evidence="9" id="KW-1185">Reference proteome</keyword>
<dbReference type="PANTHER" id="PTHR13144">
    <property type="entry name" value="TEX261 PROTEIN"/>
    <property type="match status" value="1"/>
</dbReference>
<dbReference type="Pfam" id="PF04148">
    <property type="entry name" value="Erv26"/>
    <property type="match status" value="1"/>
</dbReference>
<dbReference type="EMBL" id="JAAAHW010009912">
    <property type="protein sequence ID" value="KAF9934554.1"/>
    <property type="molecule type" value="Genomic_DNA"/>
</dbReference>
<dbReference type="GO" id="GO:0030134">
    <property type="term" value="C:COPII-coated ER to Golgi transport vesicle"/>
    <property type="evidence" value="ECO:0007669"/>
    <property type="project" value="TreeGrafter"/>
</dbReference>
<evidence type="ECO:0000313" key="8">
    <source>
        <dbReference type="EMBL" id="KAF9934554.1"/>
    </source>
</evidence>
<dbReference type="GO" id="GO:0005789">
    <property type="term" value="C:endoplasmic reticulum membrane"/>
    <property type="evidence" value="ECO:0007669"/>
    <property type="project" value="TreeGrafter"/>
</dbReference>
<comment type="caution">
    <text evidence="8">The sequence shown here is derived from an EMBL/GenBank/DDBJ whole genome shotgun (WGS) entry which is preliminary data.</text>
</comment>
<evidence type="ECO:0000256" key="3">
    <source>
        <dbReference type="ARBA" id="ARBA00022692"/>
    </source>
</evidence>
<feature type="transmembrane region" description="Helical" evidence="7">
    <location>
        <begin position="122"/>
        <end position="145"/>
    </location>
</feature>
<dbReference type="GO" id="GO:0000139">
    <property type="term" value="C:Golgi membrane"/>
    <property type="evidence" value="ECO:0007669"/>
    <property type="project" value="TreeGrafter"/>
</dbReference>